<dbReference type="Pfam" id="PF13442">
    <property type="entry name" value="Cytochrome_CBB3"/>
    <property type="match status" value="1"/>
</dbReference>
<dbReference type="InterPro" id="IPR023655">
    <property type="entry name" value="Cyt_C6"/>
</dbReference>
<evidence type="ECO:0000256" key="7">
    <source>
        <dbReference type="ARBA" id="ARBA00023078"/>
    </source>
</evidence>
<evidence type="ECO:0000256" key="4">
    <source>
        <dbReference type="ARBA" id="ARBA00022723"/>
    </source>
</evidence>
<keyword evidence="7" id="KW-0793">Thylakoid</keyword>
<evidence type="ECO:0000313" key="11">
    <source>
        <dbReference type="EMBL" id="CAE0789730.1"/>
    </source>
</evidence>
<name>A0A7S4FDS3_9EUGL</name>
<gene>
    <name evidence="11" type="ORF">EGYM00163_LOCUS844</name>
</gene>
<evidence type="ECO:0000256" key="8">
    <source>
        <dbReference type="PROSITE-ProRule" id="PRU00433"/>
    </source>
</evidence>
<keyword evidence="3 8" id="KW-0349">Heme</keyword>
<evidence type="ECO:0000256" key="9">
    <source>
        <dbReference type="SAM" id="Phobius"/>
    </source>
</evidence>
<dbReference type="PANTHER" id="PTHR34688:SF2">
    <property type="entry name" value="CYTOCHROME C6, CHLOROPLASTIC"/>
    <property type="match status" value="1"/>
</dbReference>
<feature type="domain" description="Cytochrome c" evidence="10">
    <location>
        <begin position="172"/>
        <end position="264"/>
    </location>
</feature>
<feature type="transmembrane region" description="Helical" evidence="9">
    <location>
        <begin position="101"/>
        <end position="121"/>
    </location>
</feature>
<dbReference type="GO" id="GO:0005506">
    <property type="term" value="F:iron ion binding"/>
    <property type="evidence" value="ECO:0007669"/>
    <property type="project" value="InterPro"/>
</dbReference>
<dbReference type="AlphaFoldDB" id="A0A7S4FDS3"/>
<dbReference type="PROSITE" id="PS51007">
    <property type="entry name" value="CYTC"/>
    <property type="match status" value="1"/>
</dbReference>
<comment type="similarity">
    <text evidence="1">Belongs to the cytochrome c family. PetJ subfamily.</text>
</comment>
<dbReference type="FunFam" id="1.10.760.10:FF:000021">
    <property type="entry name" value="Cytochrome c6, chloroplastic"/>
    <property type="match status" value="1"/>
</dbReference>
<keyword evidence="5" id="KW-0249">Electron transport</keyword>
<protein>
    <recommendedName>
        <fullName evidence="10">Cytochrome c domain-containing protein</fullName>
    </recommendedName>
</protein>
<evidence type="ECO:0000256" key="6">
    <source>
        <dbReference type="ARBA" id="ARBA00023004"/>
    </source>
</evidence>
<keyword evidence="2" id="KW-0813">Transport</keyword>
<evidence type="ECO:0000256" key="1">
    <source>
        <dbReference type="ARBA" id="ARBA00009650"/>
    </source>
</evidence>
<dbReference type="SUPFAM" id="SSF46626">
    <property type="entry name" value="Cytochrome c"/>
    <property type="match status" value="1"/>
</dbReference>
<dbReference type="InterPro" id="IPR009056">
    <property type="entry name" value="Cyt_c-like_dom"/>
</dbReference>
<reference evidence="11" key="1">
    <citation type="submission" date="2021-01" db="EMBL/GenBank/DDBJ databases">
        <authorList>
            <person name="Corre E."/>
            <person name="Pelletier E."/>
            <person name="Niang G."/>
            <person name="Scheremetjew M."/>
            <person name="Finn R."/>
            <person name="Kale V."/>
            <person name="Holt S."/>
            <person name="Cochrane G."/>
            <person name="Meng A."/>
            <person name="Brown T."/>
            <person name="Cohen L."/>
        </authorList>
    </citation>
    <scope>NUCLEOTIDE SEQUENCE</scope>
    <source>
        <strain evidence="11">CCMP1594</strain>
    </source>
</reference>
<keyword evidence="6 8" id="KW-0408">Iron</keyword>
<proteinExistence type="inferred from homology"/>
<evidence type="ECO:0000256" key="2">
    <source>
        <dbReference type="ARBA" id="ARBA00022448"/>
    </source>
</evidence>
<evidence type="ECO:0000259" key="10">
    <source>
        <dbReference type="PROSITE" id="PS51007"/>
    </source>
</evidence>
<dbReference type="PANTHER" id="PTHR34688">
    <property type="entry name" value="CYTOCHROME C6, CHLOROPLASTIC"/>
    <property type="match status" value="1"/>
</dbReference>
<evidence type="ECO:0000256" key="5">
    <source>
        <dbReference type="ARBA" id="ARBA00022982"/>
    </source>
</evidence>
<sequence>MAHVNLHACKLATLALGLAFILVFWLPMVGPPSVAAHLMPTPTTTPATIRAMNGRGTFMRASIKTPGVGAEVSEWASPTTDETEGIDTLVHGGAAHSTLEVSPVALVGVILTIVFGAPLFLQRVLRSRAHDCSEQLAVAPLLPGQFPAPLAQGAAALVASACLSGGVASAPAFAAAGEEVFTNKCVACHAAGGNVVNPAKTLQKASLQRDNVFDVDALYNIVYNGQRQMPGFGETCAPRGQCTFGPRLPDEEVRAVAEYVQAQAEASWGK</sequence>
<dbReference type="InterPro" id="IPR036909">
    <property type="entry name" value="Cyt_c-like_dom_sf"/>
</dbReference>
<keyword evidence="9" id="KW-0812">Transmembrane</keyword>
<accession>A0A7S4FDS3</accession>
<dbReference type="Gene3D" id="1.10.760.10">
    <property type="entry name" value="Cytochrome c-like domain"/>
    <property type="match status" value="1"/>
</dbReference>
<keyword evidence="9" id="KW-1133">Transmembrane helix</keyword>
<keyword evidence="9" id="KW-0472">Membrane</keyword>
<dbReference type="GO" id="GO:0020037">
    <property type="term" value="F:heme binding"/>
    <property type="evidence" value="ECO:0007669"/>
    <property type="project" value="InterPro"/>
</dbReference>
<organism evidence="11">
    <name type="scientific">Eutreptiella gymnastica</name>
    <dbReference type="NCBI Taxonomy" id="73025"/>
    <lineage>
        <taxon>Eukaryota</taxon>
        <taxon>Discoba</taxon>
        <taxon>Euglenozoa</taxon>
        <taxon>Euglenida</taxon>
        <taxon>Spirocuta</taxon>
        <taxon>Euglenophyceae</taxon>
        <taxon>Eutreptiales</taxon>
        <taxon>Eutreptiaceae</taxon>
        <taxon>Eutreptiella</taxon>
    </lineage>
</organism>
<evidence type="ECO:0000256" key="3">
    <source>
        <dbReference type="ARBA" id="ARBA00022617"/>
    </source>
</evidence>
<dbReference type="EMBL" id="HBJA01002711">
    <property type="protein sequence ID" value="CAE0789730.1"/>
    <property type="molecule type" value="Transcribed_RNA"/>
</dbReference>
<keyword evidence="4 8" id="KW-0479">Metal-binding</keyword>
<dbReference type="GO" id="GO:0009055">
    <property type="term" value="F:electron transfer activity"/>
    <property type="evidence" value="ECO:0007669"/>
    <property type="project" value="InterPro"/>
</dbReference>